<dbReference type="AlphaFoldDB" id="A0A1H4B247"/>
<dbReference type="Proteomes" id="UP000198820">
    <property type="component" value="Unassembled WGS sequence"/>
</dbReference>
<keyword evidence="1" id="KW-0732">Signal</keyword>
<name>A0A1H4B247_9FLAO</name>
<dbReference type="EMBL" id="FNQF01000005">
    <property type="protein sequence ID" value="SEA42166.1"/>
    <property type="molecule type" value="Genomic_DNA"/>
</dbReference>
<feature type="chain" id="PRO_5011496434" evidence="1">
    <location>
        <begin position="23"/>
        <end position="190"/>
    </location>
</feature>
<feature type="signal peptide" evidence="1">
    <location>
        <begin position="1"/>
        <end position="22"/>
    </location>
</feature>
<protein>
    <submittedName>
        <fullName evidence="2">Uncharacterized protein</fullName>
    </submittedName>
</protein>
<evidence type="ECO:0000313" key="2">
    <source>
        <dbReference type="EMBL" id="SEA42166.1"/>
    </source>
</evidence>
<dbReference type="PROSITE" id="PS51257">
    <property type="entry name" value="PROKAR_LIPOPROTEIN"/>
    <property type="match status" value="1"/>
</dbReference>
<sequence length="190" mass="20026">MKKMNFVLLTFVLALMSLSCSSDDDSGNPDPVGSDGNGSFEYNIEGVGSYTSTAEDLAYVVYSTDPEDTEVDGVSGVYIVNGSSSSGNHIMNLTLIEINGEIVTAINSDADDSSGAYISHLDNGMYFSVSGQIEVLHASHGPLNGNNVATAKVKLKLNGQFMDSSFNEESLKSVSASINADTPPLFYPGL</sequence>
<evidence type="ECO:0000256" key="1">
    <source>
        <dbReference type="SAM" id="SignalP"/>
    </source>
</evidence>
<gene>
    <name evidence="2" type="ORF">SAMN05421540_105234</name>
</gene>
<proteinExistence type="predicted"/>
<organism evidence="2 3">
    <name type="scientific">Psychroflexus halocasei</name>
    <dbReference type="NCBI Taxonomy" id="908615"/>
    <lineage>
        <taxon>Bacteria</taxon>
        <taxon>Pseudomonadati</taxon>
        <taxon>Bacteroidota</taxon>
        <taxon>Flavobacteriia</taxon>
        <taxon>Flavobacteriales</taxon>
        <taxon>Flavobacteriaceae</taxon>
        <taxon>Psychroflexus</taxon>
    </lineage>
</organism>
<keyword evidence="3" id="KW-1185">Reference proteome</keyword>
<dbReference type="RefSeq" id="WP_143521340.1">
    <property type="nucleotide sequence ID" value="NZ_FNQF01000005.1"/>
</dbReference>
<evidence type="ECO:0000313" key="3">
    <source>
        <dbReference type="Proteomes" id="UP000198820"/>
    </source>
</evidence>
<reference evidence="2 3" key="1">
    <citation type="submission" date="2016-10" db="EMBL/GenBank/DDBJ databases">
        <authorList>
            <person name="de Groot N.N."/>
        </authorList>
    </citation>
    <scope>NUCLEOTIDE SEQUENCE [LARGE SCALE GENOMIC DNA]</scope>
    <source>
        <strain evidence="2 3">DSM 23581</strain>
    </source>
</reference>
<accession>A0A1H4B247</accession>